<evidence type="ECO:0000259" key="7">
    <source>
        <dbReference type="PROSITE" id="PS50011"/>
    </source>
</evidence>
<evidence type="ECO:0000256" key="4">
    <source>
        <dbReference type="ARBA" id="ARBA00022806"/>
    </source>
</evidence>
<dbReference type="EMBL" id="JBITDC010000007">
    <property type="protein sequence ID" value="MFI5677305.1"/>
    <property type="molecule type" value="Genomic_DNA"/>
</dbReference>
<evidence type="ECO:0000256" key="1">
    <source>
        <dbReference type="ARBA" id="ARBA00007913"/>
    </source>
</evidence>
<dbReference type="InterPro" id="IPR027417">
    <property type="entry name" value="P-loop_NTPase"/>
</dbReference>
<keyword evidence="3" id="KW-0378">Hydrolase</keyword>
<protein>
    <submittedName>
        <fullName evidence="8">AAA domain-containing protein</fullName>
    </submittedName>
</protein>
<gene>
    <name evidence="8" type="ORF">ACIA8P_21960</name>
</gene>
<dbReference type="InterPro" id="IPR041677">
    <property type="entry name" value="DNA2/NAM7_AAA_11"/>
</dbReference>
<dbReference type="RefSeq" id="WP_398657952.1">
    <property type="nucleotide sequence ID" value="NZ_JBITDC010000007.1"/>
</dbReference>
<feature type="region of interest" description="Disordered" evidence="6">
    <location>
        <begin position="640"/>
        <end position="663"/>
    </location>
</feature>
<comment type="similarity">
    <text evidence="1">Belongs to the DNA2/NAM7 helicase family.</text>
</comment>
<keyword evidence="4" id="KW-0347">Helicase</keyword>
<accession>A0ABW7Y586</accession>
<evidence type="ECO:0000256" key="3">
    <source>
        <dbReference type="ARBA" id="ARBA00022801"/>
    </source>
</evidence>
<dbReference type="InterPro" id="IPR011009">
    <property type="entry name" value="Kinase-like_dom_sf"/>
</dbReference>
<evidence type="ECO:0000256" key="2">
    <source>
        <dbReference type="ARBA" id="ARBA00022741"/>
    </source>
</evidence>
<dbReference type="Pfam" id="PF13086">
    <property type="entry name" value="AAA_11"/>
    <property type="match status" value="1"/>
</dbReference>
<dbReference type="SUPFAM" id="SSF56112">
    <property type="entry name" value="Protein kinase-like (PK-like)"/>
    <property type="match status" value="1"/>
</dbReference>
<feature type="compositionally biased region" description="Low complexity" evidence="6">
    <location>
        <begin position="986"/>
        <end position="996"/>
    </location>
</feature>
<keyword evidence="5" id="KW-0067">ATP-binding</keyword>
<proteinExistence type="inferred from homology"/>
<feature type="region of interest" description="Disordered" evidence="6">
    <location>
        <begin position="1314"/>
        <end position="1338"/>
    </location>
</feature>
<dbReference type="SUPFAM" id="SSF52540">
    <property type="entry name" value="P-loop containing nucleoside triphosphate hydrolases"/>
    <property type="match status" value="1"/>
</dbReference>
<feature type="compositionally biased region" description="Pro residues" evidence="6">
    <location>
        <begin position="1237"/>
        <end position="1257"/>
    </location>
</feature>
<dbReference type="Gene3D" id="1.10.510.10">
    <property type="entry name" value="Transferase(Phosphotransferase) domain 1"/>
    <property type="match status" value="1"/>
</dbReference>
<dbReference type="InterPro" id="IPR050534">
    <property type="entry name" value="Coronavir_polyprotein_1ab"/>
</dbReference>
<reference evidence="8 9" key="1">
    <citation type="submission" date="2024-10" db="EMBL/GenBank/DDBJ databases">
        <title>The Natural Products Discovery Center: Release of the First 8490 Sequenced Strains for Exploring Actinobacteria Biosynthetic Diversity.</title>
        <authorList>
            <person name="Kalkreuter E."/>
            <person name="Kautsar S.A."/>
            <person name="Yang D."/>
            <person name="Bader C.D."/>
            <person name="Teijaro C.N."/>
            <person name="Fluegel L."/>
            <person name="Davis C.M."/>
            <person name="Simpson J.R."/>
            <person name="Lauterbach L."/>
            <person name="Steele A.D."/>
            <person name="Gui C."/>
            <person name="Meng S."/>
            <person name="Li G."/>
            <person name="Viehrig K."/>
            <person name="Ye F."/>
            <person name="Su P."/>
            <person name="Kiefer A.F."/>
            <person name="Nichols A."/>
            <person name="Cepeda A.J."/>
            <person name="Yan W."/>
            <person name="Fan B."/>
            <person name="Jiang Y."/>
            <person name="Adhikari A."/>
            <person name="Zheng C.-J."/>
            <person name="Schuster L."/>
            <person name="Cowan T.M."/>
            <person name="Smanski M.J."/>
            <person name="Chevrette M.G."/>
            <person name="De Carvalho L.P.S."/>
            <person name="Shen B."/>
        </authorList>
    </citation>
    <scope>NUCLEOTIDE SEQUENCE [LARGE SCALE GENOMIC DNA]</scope>
    <source>
        <strain evidence="8 9">NPDC051599</strain>
    </source>
</reference>
<evidence type="ECO:0000313" key="8">
    <source>
        <dbReference type="EMBL" id="MFI5677305.1"/>
    </source>
</evidence>
<keyword evidence="9" id="KW-1185">Reference proteome</keyword>
<feature type="region of interest" description="Disordered" evidence="6">
    <location>
        <begin position="983"/>
        <end position="1007"/>
    </location>
</feature>
<evidence type="ECO:0000313" key="9">
    <source>
        <dbReference type="Proteomes" id="UP001612415"/>
    </source>
</evidence>
<dbReference type="InterPro" id="IPR047187">
    <property type="entry name" value="SF1_C_Upf1"/>
</dbReference>
<dbReference type="PANTHER" id="PTHR43788:SF8">
    <property type="entry name" value="DNA-BINDING PROTEIN SMUBP-2"/>
    <property type="match status" value="1"/>
</dbReference>
<dbReference type="InterPro" id="IPR041679">
    <property type="entry name" value="DNA2/NAM7-like_C"/>
</dbReference>
<dbReference type="InterPro" id="IPR000719">
    <property type="entry name" value="Prot_kinase_dom"/>
</dbReference>
<evidence type="ECO:0000256" key="6">
    <source>
        <dbReference type="SAM" id="MobiDB-lite"/>
    </source>
</evidence>
<name>A0ABW7Y586_STRCE</name>
<evidence type="ECO:0000256" key="5">
    <source>
        <dbReference type="ARBA" id="ARBA00022840"/>
    </source>
</evidence>
<dbReference type="Gene3D" id="3.40.50.300">
    <property type="entry name" value="P-loop containing nucleotide triphosphate hydrolases"/>
    <property type="match status" value="2"/>
</dbReference>
<dbReference type="PROSITE" id="PS50011">
    <property type="entry name" value="PROTEIN_KINASE_DOM"/>
    <property type="match status" value="1"/>
</dbReference>
<dbReference type="Proteomes" id="UP001612415">
    <property type="component" value="Unassembled WGS sequence"/>
</dbReference>
<sequence length="1338" mass="148963">MSDGVSELVDKFVTYFCCDPKTAVHGPYEPAGGADVARSREELIPEQLFRFRLVDTEGRPVDVQIYVGITGVGGLLWEQEVRVLLRVGATGQPGLPRILDGGFRSPEETSEAIGSGALRGVAVAVTRGSSNTLADPEAVTYMRLHPKLSLRQFLRLAEALATLHGLGAYHRNLWPGTIGATDQDPPDMWLARFEMSALMANLVQNSMIDAHGEGQKLRDLYLSQPCRALAFAPKERLDFLFPDEGHSTIAEDERVDVYALAAVVWEWFFGPMPAELLPVEGELSHSTPERLAELNALLIATLRAERELPPQLTGLLERMLRWDRPRERPTAYEVVEELHREYERIVVTWDERVTSRPHLIGYMPEESRLTVYEWGWLGHSPETDTGRMELAGLIQRDLKGARLLRSPHGAVPFVMGSERDQRARAEAKHLLVGSRALWFCTYYRPRLGWGGLGPELDEVLLIKYVVRRDQHSVRTRLQPLLDQPLRRELPELEAVPTDMDTGEFDRVRADRPSWRPLVEAVGSAREVPDHERQYEAAIDWLLEYQGAELLARTYACEGPEDSPRTVTVSLDEDRDRAWVNESALLTKYADMGFRPSLGDFFGSLEGDHGMPAAVEIVPDERGRPGSSRYAARALVKDRGGPDRVRLELTEDSPPAPETGWIRPLDDRGSRIALERQVDGRLEMMNNPVLLDQLRSPMSLRLLPYRWRRAGERLSGEDGKKAVQQLLTQEPFFALQGPPGTGKTTVAAEAIAHYLRVYPGHRVLVSAQSNFALDNLAERVLRRLDALDELGESTQRWEGVALRVASPKAPVDPVLEPWRENRLAEERADWIRRNLPRRMKKVGGDARGVLEDWRRMLEEDATDSVLPELGDRLRRTANLVFATCAMATAENVTPVGARSTMDWVVVEEAAKAWPTELAMPLCRGRRWTLIGDHKQLPAHRRADVLRFLESCVDDPDEEFRRIGANHDAYVRAFDLFRSLFEPPGDLPAPGADTATAADKARSASGKDKRARPLLTLHTQYRMREEISQVVSRVFYPAPGGRRLPDGLPPGLLTTGKEVAPVNLTAPEALAGRSLVWLDTHGEPDCQGLPRWFNHGEARVVQELVEAMRPAPVPLSAGEPGTTLAVLSPYRQQNRQLARRGLERYLSTVHAFQGREADIVVVSLVRDRRPPGTETQPWLGLGHLTGADLINVMLSRARQLLVLVGDFEHFAAFRPRSAQDEPDTVPSPAPAARSVPETAPRPVPAARPVPGPVPKPGPTPARGGTAEPDQDEAQVQDQEGRRRAQRPMTDVGFWHQVCRAVELYGSRIPVADLTGLRRSGPAAAPPDGPADGSAVDPMEP</sequence>
<feature type="compositionally biased region" description="Basic and acidic residues" evidence="6">
    <location>
        <begin position="997"/>
        <end position="1006"/>
    </location>
</feature>
<organism evidence="8 9">
    <name type="scientific">Streptomyces cellulosae</name>
    <dbReference type="NCBI Taxonomy" id="1968"/>
    <lineage>
        <taxon>Bacteria</taxon>
        <taxon>Bacillati</taxon>
        <taxon>Actinomycetota</taxon>
        <taxon>Actinomycetes</taxon>
        <taxon>Kitasatosporales</taxon>
        <taxon>Streptomycetaceae</taxon>
        <taxon>Streptomyces</taxon>
    </lineage>
</organism>
<comment type="caution">
    <text evidence="8">The sequence shown here is derived from an EMBL/GenBank/DDBJ whole genome shotgun (WGS) entry which is preliminary data.</text>
</comment>
<dbReference type="PANTHER" id="PTHR43788">
    <property type="entry name" value="DNA2/NAM7 HELICASE FAMILY MEMBER"/>
    <property type="match status" value="1"/>
</dbReference>
<dbReference type="Pfam" id="PF13087">
    <property type="entry name" value="AAA_12"/>
    <property type="match status" value="1"/>
</dbReference>
<feature type="compositionally biased region" description="Low complexity" evidence="6">
    <location>
        <begin position="1327"/>
        <end position="1338"/>
    </location>
</feature>
<feature type="domain" description="Protein kinase" evidence="7">
    <location>
        <begin position="1"/>
        <end position="342"/>
    </location>
</feature>
<dbReference type="CDD" id="cd18808">
    <property type="entry name" value="SF1_C_Upf1"/>
    <property type="match status" value="1"/>
</dbReference>
<keyword evidence="2" id="KW-0547">Nucleotide-binding</keyword>
<feature type="region of interest" description="Disordered" evidence="6">
    <location>
        <begin position="1213"/>
        <end position="1285"/>
    </location>
</feature>